<dbReference type="SUPFAM" id="SSF53271">
    <property type="entry name" value="PRTase-like"/>
    <property type="match status" value="1"/>
</dbReference>
<gene>
    <name evidence="17" type="primary">hpt</name>
    <name evidence="17" type="ORF">ENJ89_09655</name>
</gene>
<evidence type="ECO:0000256" key="15">
    <source>
        <dbReference type="RuleBase" id="RU364099"/>
    </source>
</evidence>
<reference evidence="17" key="1">
    <citation type="journal article" date="2020" name="mSystems">
        <title>Genome- and Community-Level Interaction Insights into Carbon Utilization and Element Cycling Functions of Hydrothermarchaeota in Hydrothermal Sediment.</title>
        <authorList>
            <person name="Zhou Z."/>
            <person name="Liu Y."/>
            <person name="Xu W."/>
            <person name="Pan J."/>
            <person name="Luo Z.H."/>
            <person name="Li M."/>
        </authorList>
    </citation>
    <scope>NUCLEOTIDE SEQUENCE [LARGE SCALE GENOMIC DNA]</scope>
    <source>
        <strain evidence="17">HyVt-527</strain>
    </source>
</reference>
<dbReference type="Proteomes" id="UP000886124">
    <property type="component" value="Unassembled WGS sequence"/>
</dbReference>
<dbReference type="GO" id="GO:0052657">
    <property type="term" value="F:guanine phosphoribosyltransferase activity"/>
    <property type="evidence" value="ECO:0007669"/>
    <property type="project" value="UniProtKB-ARBA"/>
</dbReference>
<dbReference type="FunFam" id="3.40.50.2020:FF:000006">
    <property type="entry name" value="Hypoxanthine phosphoribosyltransferase"/>
    <property type="match status" value="1"/>
</dbReference>
<name>A0A7V5PQP4_CALAY</name>
<evidence type="ECO:0000259" key="16">
    <source>
        <dbReference type="Pfam" id="PF00156"/>
    </source>
</evidence>
<comment type="pathway">
    <text evidence="3 15">Purine metabolism; IMP biosynthesis via salvage pathway; IMP from hypoxanthine: step 1/1.</text>
</comment>
<dbReference type="GO" id="GO:0005829">
    <property type="term" value="C:cytosol"/>
    <property type="evidence" value="ECO:0007669"/>
    <property type="project" value="TreeGrafter"/>
</dbReference>
<dbReference type="EC" id="2.4.2.8" evidence="5 15"/>
<evidence type="ECO:0000256" key="12">
    <source>
        <dbReference type="ARBA" id="ARBA00022842"/>
    </source>
</evidence>
<keyword evidence="6 15" id="KW-0963">Cytoplasm</keyword>
<sequence length="188" mass="21552">MQCDYDQQVMVPENYKIMITEEKIHQRLKELGEQIARDFDGKKPILIGVLNGGFIFLADLIRYINTDLEIDFIRISSYGNGRESSGHIKVLKPLSADIKDRHVIVVEDIVDSGLSVQFLENMLRAFGPADLRFATLLNKPEKNKAPIKLHYIGFNIEDKYVVGYGLDDTQLKRNLRSIYYIEQEGDVS</sequence>
<evidence type="ECO:0000256" key="14">
    <source>
        <dbReference type="ARBA" id="ARBA00049402"/>
    </source>
</evidence>
<dbReference type="PANTHER" id="PTHR43340">
    <property type="entry name" value="HYPOXANTHINE-GUANINE PHOSPHORIBOSYLTRANSFERASE"/>
    <property type="match status" value="1"/>
</dbReference>
<comment type="catalytic activity">
    <reaction evidence="14">
        <text>IMP + diphosphate = hypoxanthine + 5-phospho-alpha-D-ribose 1-diphosphate</text>
        <dbReference type="Rhea" id="RHEA:17973"/>
        <dbReference type="ChEBI" id="CHEBI:17368"/>
        <dbReference type="ChEBI" id="CHEBI:33019"/>
        <dbReference type="ChEBI" id="CHEBI:58017"/>
        <dbReference type="ChEBI" id="CHEBI:58053"/>
        <dbReference type="EC" id="2.4.2.8"/>
    </reaction>
    <physiologicalReaction direction="right-to-left" evidence="14">
        <dbReference type="Rhea" id="RHEA:17975"/>
    </physiologicalReaction>
</comment>
<evidence type="ECO:0000256" key="10">
    <source>
        <dbReference type="ARBA" id="ARBA00022726"/>
    </source>
</evidence>
<dbReference type="NCBIfam" id="TIGR01203">
    <property type="entry name" value="HGPRTase"/>
    <property type="match status" value="1"/>
</dbReference>
<dbReference type="GO" id="GO:0046100">
    <property type="term" value="P:hypoxanthine metabolic process"/>
    <property type="evidence" value="ECO:0007669"/>
    <property type="project" value="TreeGrafter"/>
</dbReference>
<evidence type="ECO:0000256" key="2">
    <source>
        <dbReference type="ARBA" id="ARBA00004496"/>
    </source>
</evidence>
<dbReference type="GO" id="GO:0000166">
    <property type="term" value="F:nucleotide binding"/>
    <property type="evidence" value="ECO:0007669"/>
    <property type="project" value="UniProtKB-KW"/>
</dbReference>
<evidence type="ECO:0000256" key="4">
    <source>
        <dbReference type="ARBA" id="ARBA00008391"/>
    </source>
</evidence>
<keyword evidence="7 15" id="KW-0328">Glycosyltransferase</keyword>
<dbReference type="GO" id="GO:0006166">
    <property type="term" value="P:purine ribonucleoside salvage"/>
    <property type="evidence" value="ECO:0007669"/>
    <property type="project" value="UniProtKB-KW"/>
</dbReference>
<evidence type="ECO:0000256" key="8">
    <source>
        <dbReference type="ARBA" id="ARBA00022679"/>
    </source>
</evidence>
<evidence type="ECO:0000256" key="6">
    <source>
        <dbReference type="ARBA" id="ARBA00022490"/>
    </source>
</evidence>
<dbReference type="Pfam" id="PF00156">
    <property type="entry name" value="Pribosyltran"/>
    <property type="match status" value="1"/>
</dbReference>
<evidence type="ECO:0000256" key="7">
    <source>
        <dbReference type="ARBA" id="ARBA00022676"/>
    </source>
</evidence>
<dbReference type="GO" id="GO:0032264">
    <property type="term" value="P:IMP salvage"/>
    <property type="evidence" value="ECO:0007669"/>
    <property type="project" value="UniProtKB-UniPathway"/>
</dbReference>
<organism evidence="17">
    <name type="scientific">Caldithrix abyssi</name>
    <dbReference type="NCBI Taxonomy" id="187145"/>
    <lineage>
        <taxon>Bacteria</taxon>
        <taxon>Pseudomonadati</taxon>
        <taxon>Calditrichota</taxon>
        <taxon>Calditrichia</taxon>
        <taxon>Calditrichales</taxon>
        <taxon>Calditrichaceae</taxon>
        <taxon>Caldithrix</taxon>
    </lineage>
</organism>
<dbReference type="GO" id="GO:0000287">
    <property type="term" value="F:magnesium ion binding"/>
    <property type="evidence" value="ECO:0007669"/>
    <property type="project" value="TreeGrafter"/>
</dbReference>
<protein>
    <recommendedName>
        <fullName evidence="5 15">Hypoxanthine phosphoribosyltransferase</fullName>
        <ecNumber evidence="5 15">2.4.2.8</ecNumber>
    </recommendedName>
</protein>
<keyword evidence="10 15" id="KW-0660">Purine salvage</keyword>
<evidence type="ECO:0000256" key="9">
    <source>
        <dbReference type="ARBA" id="ARBA00022723"/>
    </source>
</evidence>
<comment type="cofactor">
    <cofactor evidence="1 15">
        <name>Mg(2+)</name>
        <dbReference type="ChEBI" id="CHEBI:18420"/>
    </cofactor>
</comment>
<comment type="subcellular location">
    <subcellularLocation>
        <location evidence="2 15">Cytoplasm</location>
    </subcellularLocation>
</comment>
<accession>A0A7V5PQP4</accession>
<dbReference type="UniPathway" id="UPA00591">
    <property type="reaction ID" value="UER00648"/>
</dbReference>
<dbReference type="InterPro" id="IPR005904">
    <property type="entry name" value="Hxn_phspho_trans"/>
</dbReference>
<dbReference type="GO" id="GO:0004422">
    <property type="term" value="F:hypoxanthine phosphoribosyltransferase activity"/>
    <property type="evidence" value="ECO:0007669"/>
    <property type="project" value="InterPro"/>
</dbReference>
<dbReference type="InterPro" id="IPR050408">
    <property type="entry name" value="HGPRT"/>
</dbReference>
<keyword evidence="11 15" id="KW-0547">Nucleotide-binding</keyword>
<dbReference type="AlphaFoldDB" id="A0A7V5PQP4"/>
<keyword evidence="12 15" id="KW-0460">Magnesium</keyword>
<evidence type="ECO:0000256" key="3">
    <source>
        <dbReference type="ARBA" id="ARBA00004669"/>
    </source>
</evidence>
<dbReference type="PANTHER" id="PTHR43340:SF1">
    <property type="entry name" value="HYPOXANTHINE PHOSPHORIBOSYLTRANSFERASE"/>
    <property type="match status" value="1"/>
</dbReference>
<evidence type="ECO:0000256" key="1">
    <source>
        <dbReference type="ARBA" id="ARBA00001946"/>
    </source>
</evidence>
<evidence type="ECO:0000256" key="13">
    <source>
        <dbReference type="ARBA" id="ARBA00048811"/>
    </source>
</evidence>
<dbReference type="InterPro" id="IPR029057">
    <property type="entry name" value="PRTase-like"/>
</dbReference>
<evidence type="ECO:0000256" key="11">
    <source>
        <dbReference type="ARBA" id="ARBA00022741"/>
    </source>
</evidence>
<evidence type="ECO:0000256" key="5">
    <source>
        <dbReference type="ARBA" id="ARBA00011895"/>
    </source>
</evidence>
<dbReference type="EMBL" id="DROD01000612">
    <property type="protein sequence ID" value="HHJ53446.1"/>
    <property type="molecule type" value="Genomic_DNA"/>
</dbReference>
<comment type="caution">
    <text evidence="17">The sequence shown here is derived from an EMBL/GenBank/DDBJ whole genome shotgun (WGS) entry which is preliminary data.</text>
</comment>
<comment type="similarity">
    <text evidence="4 15">Belongs to the purine/pyrimidine phosphoribosyltransferase family.</text>
</comment>
<dbReference type="Gene3D" id="3.40.50.2020">
    <property type="match status" value="1"/>
</dbReference>
<comment type="catalytic activity">
    <reaction evidence="13">
        <text>GMP + diphosphate = guanine + 5-phospho-alpha-D-ribose 1-diphosphate</text>
        <dbReference type="Rhea" id="RHEA:25424"/>
        <dbReference type="ChEBI" id="CHEBI:16235"/>
        <dbReference type="ChEBI" id="CHEBI:33019"/>
        <dbReference type="ChEBI" id="CHEBI:58017"/>
        <dbReference type="ChEBI" id="CHEBI:58115"/>
        <dbReference type="EC" id="2.4.2.8"/>
    </reaction>
    <physiologicalReaction direction="right-to-left" evidence="13">
        <dbReference type="Rhea" id="RHEA:25426"/>
    </physiologicalReaction>
</comment>
<feature type="domain" description="Phosphoribosyltransferase" evidence="16">
    <location>
        <begin position="22"/>
        <end position="168"/>
    </location>
</feature>
<keyword evidence="8 15" id="KW-0808">Transferase</keyword>
<dbReference type="InterPro" id="IPR000836">
    <property type="entry name" value="PRTase_dom"/>
</dbReference>
<dbReference type="GO" id="GO:0032263">
    <property type="term" value="P:GMP salvage"/>
    <property type="evidence" value="ECO:0007669"/>
    <property type="project" value="TreeGrafter"/>
</dbReference>
<dbReference type="CDD" id="cd06223">
    <property type="entry name" value="PRTases_typeI"/>
    <property type="match status" value="1"/>
</dbReference>
<dbReference type="GO" id="GO:0006178">
    <property type="term" value="P:guanine salvage"/>
    <property type="evidence" value="ECO:0007669"/>
    <property type="project" value="TreeGrafter"/>
</dbReference>
<evidence type="ECO:0000313" key="17">
    <source>
        <dbReference type="EMBL" id="HHJ53446.1"/>
    </source>
</evidence>
<keyword evidence="9 15" id="KW-0479">Metal-binding</keyword>
<proteinExistence type="inferred from homology"/>